<feature type="domain" description="Glycosyl transferase family 1" evidence="1">
    <location>
        <begin position="161"/>
        <end position="317"/>
    </location>
</feature>
<accession>A0ABT0H690</accession>
<evidence type="ECO:0000313" key="3">
    <source>
        <dbReference type="Proteomes" id="UP001203687"/>
    </source>
</evidence>
<gene>
    <name evidence="2" type="ORF">MUY34_02865</name>
</gene>
<dbReference type="InterPro" id="IPR001296">
    <property type="entry name" value="Glyco_trans_1"/>
</dbReference>
<dbReference type="PANTHER" id="PTHR12526">
    <property type="entry name" value="GLYCOSYLTRANSFERASE"/>
    <property type="match status" value="1"/>
</dbReference>
<dbReference type="CDD" id="cd03801">
    <property type="entry name" value="GT4_PimA-like"/>
    <property type="match status" value="1"/>
</dbReference>
<dbReference type="Gene3D" id="3.40.50.2000">
    <property type="entry name" value="Glycogen Phosphorylase B"/>
    <property type="match status" value="2"/>
</dbReference>
<evidence type="ECO:0000259" key="1">
    <source>
        <dbReference type="Pfam" id="PF00534"/>
    </source>
</evidence>
<keyword evidence="3" id="KW-1185">Reference proteome</keyword>
<proteinExistence type="predicted"/>
<dbReference type="Proteomes" id="UP001203687">
    <property type="component" value="Unassembled WGS sequence"/>
</dbReference>
<dbReference type="SUPFAM" id="SSF53756">
    <property type="entry name" value="UDP-Glycosyltransferase/glycogen phosphorylase"/>
    <property type="match status" value="1"/>
</dbReference>
<reference evidence="2" key="1">
    <citation type="submission" date="2022-04" db="EMBL/GenBank/DDBJ databases">
        <authorList>
            <person name="Ren T."/>
        </authorList>
    </citation>
    <scope>NUCLEOTIDE SEQUENCE</scope>
    <source>
        <strain evidence="2">F63249</strain>
    </source>
</reference>
<name>A0ABT0H690_9FLAO</name>
<dbReference type="EMBL" id="JALPQF010000002">
    <property type="protein sequence ID" value="MCK8479544.1"/>
    <property type="molecule type" value="Genomic_DNA"/>
</dbReference>
<evidence type="ECO:0000313" key="2">
    <source>
        <dbReference type="EMBL" id="MCK8479544.1"/>
    </source>
</evidence>
<dbReference type="Pfam" id="PF00534">
    <property type="entry name" value="Glycos_transf_1"/>
    <property type="match status" value="1"/>
</dbReference>
<sequence>MKKILYIGNNLRNKKSNPSGIQTLGALLEKEGYIMYYASSKQNKVFRLIDMVKSCLVLFRKIDLVLIDTYSTYNFYYAFVISQLCRMLGLVYIPILHGGNLPERIATHPKKSCMIFNHSKCNVSPSLYLKAAFENLGYTNIEYIPNSFEIENYPFTKRNYDGIRLLWVRSFSEIYNPKLALKVFKSIKAKFPDADLCMIGPDSDGTLKTMQKLNDELDLNVKFPGKLNKKDWIQRSKDYNIFINTTNFDNMPVSVIEAMALGLPVVSTNVGGIPYLIDDKSTGLLVKPDDSDAMTQAILEVFENQKRRELIINNARSHVKQFDWKHIKHKWFNILTS</sequence>
<dbReference type="RefSeq" id="WP_248411842.1">
    <property type="nucleotide sequence ID" value="NZ_JALPQF010000002.1"/>
</dbReference>
<comment type="caution">
    <text evidence="2">The sequence shown here is derived from an EMBL/GenBank/DDBJ whole genome shotgun (WGS) entry which is preliminary data.</text>
</comment>
<protein>
    <submittedName>
        <fullName evidence="2">Glycosyltransferase family 4 protein</fullName>
    </submittedName>
</protein>
<organism evidence="2 3">
    <name type="scientific">Psychroserpens algicola</name>
    <dbReference type="NCBI Taxonomy" id="1719034"/>
    <lineage>
        <taxon>Bacteria</taxon>
        <taxon>Pseudomonadati</taxon>
        <taxon>Bacteroidota</taxon>
        <taxon>Flavobacteriia</taxon>
        <taxon>Flavobacteriales</taxon>
        <taxon>Flavobacteriaceae</taxon>
        <taxon>Psychroserpens</taxon>
    </lineage>
</organism>